<dbReference type="EMBL" id="FOYP01000001">
    <property type="protein sequence ID" value="SFR36492.1"/>
    <property type="molecule type" value="Genomic_DNA"/>
</dbReference>
<dbReference type="PANTHER" id="PTHR13604:SF0">
    <property type="entry name" value="ABASIC SITE PROCESSING PROTEIN HMCES"/>
    <property type="match status" value="1"/>
</dbReference>
<dbReference type="AlphaFoldDB" id="A0A1I6G2U9"/>
<keyword evidence="2 8" id="KW-0645">Protease</keyword>
<dbReference type="SUPFAM" id="SSF143081">
    <property type="entry name" value="BB1717-like"/>
    <property type="match status" value="1"/>
</dbReference>
<dbReference type="InterPro" id="IPR003738">
    <property type="entry name" value="SRAP"/>
</dbReference>
<evidence type="ECO:0000256" key="2">
    <source>
        <dbReference type="ARBA" id="ARBA00022670"/>
    </source>
</evidence>
<sequence length="227" mass="25410">MQRIIRGALVMCGRFIDPDLRGTEAEHSETLVDPFVDTPVIVPPRAPRRYNVAPTQEILILAKSPLVALQARWWLVPSWHRGALKDWKATTFNARIEEAAQKPSFRAVWRHGRCLIPVGGYYEWQSQDGHKVPHAILSHSNDPTLWCAGLASRWQDLLTCTMLTRAANADVSDVHHRMPVILDADERAAWLAGSDDFAGFGQGARLRHYPVAPFNSRAEGPALLQPV</sequence>
<accession>A0A1I6G2U9</accession>
<dbReference type="GO" id="GO:0003697">
    <property type="term" value="F:single-stranded DNA binding"/>
    <property type="evidence" value="ECO:0007669"/>
    <property type="project" value="InterPro"/>
</dbReference>
<evidence type="ECO:0000256" key="4">
    <source>
        <dbReference type="ARBA" id="ARBA00022801"/>
    </source>
</evidence>
<keyword evidence="6" id="KW-0238">DNA-binding</keyword>
<organism evidence="9 10">
    <name type="scientific">Yoonia tamlensis</name>
    <dbReference type="NCBI Taxonomy" id="390270"/>
    <lineage>
        <taxon>Bacteria</taxon>
        <taxon>Pseudomonadati</taxon>
        <taxon>Pseudomonadota</taxon>
        <taxon>Alphaproteobacteria</taxon>
        <taxon>Rhodobacterales</taxon>
        <taxon>Paracoccaceae</taxon>
        <taxon>Yoonia</taxon>
    </lineage>
</organism>
<dbReference type="GO" id="GO:0008233">
    <property type="term" value="F:peptidase activity"/>
    <property type="evidence" value="ECO:0007669"/>
    <property type="project" value="UniProtKB-KW"/>
</dbReference>
<proteinExistence type="inferred from homology"/>
<name>A0A1I6G2U9_9RHOB</name>
<keyword evidence="4 8" id="KW-0378">Hydrolase</keyword>
<evidence type="ECO:0000256" key="7">
    <source>
        <dbReference type="ARBA" id="ARBA00023239"/>
    </source>
</evidence>
<keyword evidence="7" id="KW-0456">Lyase</keyword>
<dbReference type="Gene3D" id="3.90.1680.10">
    <property type="entry name" value="SOS response associated peptidase-like"/>
    <property type="match status" value="1"/>
</dbReference>
<keyword evidence="3" id="KW-0227">DNA damage</keyword>
<dbReference type="GO" id="GO:0006508">
    <property type="term" value="P:proteolysis"/>
    <property type="evidence" value="ECO:0007669"/>
    <property type="project" value="UniProtKB-KW"/>
</dbReference>
<dbReference type="STRING" id="390270.SAMN04488005_0980"/>
<evidence type="ECO:0000313" key="10">
    <source>
        <dbReference type="Proteomes" id="UP000199478"/>
    </source>
</evidence>
<dbReference type="InterPro" id="IPR036590">
    <property type="entry name" value="SRAP-like"/>
</dbReference>
<comment type="similarity">
    <text evidence="1 8">Belongs to the SOS response-associated peptidase family.</text>
</comment>
<evidence type="ECO:0000256" key="3">
    <source>
        <dbReference type="ARBA" id="ARBA00022763"/>
    </source>
</evidence>
<dbReference type="GO" id="GO:0106300">
    <property type="term" value="P:protein-DNA covalent cross-linking repair"/>
    <property type="evidence" value="ECO:0007669"/>
    <property type="project" value="InterPro"/>
</dbReference>
<reference evidence="10" key="1">
    <citation type="submission" date="2016-10" db="EMBL/GenBank/DDBJ databases">
        <authorList>
            <person name="Varghese N."/>
            <person name="Submissions S."/>
        </authorList>
    </citation>
    <scope>NUCLEOTIDE SEQUENCE [LARGE SCALE GENOMIC DNA]</scope>
    <source>
        <strain evidence="10">DSM 26879</strain>
    </source>
</reference>
<evidence type="ECO:0000256" key="8">
    <source>
        <dbReference type="RuleBase" id="RU364100"/>
    </source>
</evidence>
<evidence type="ECO:0000313" key="9">
    <source>
        <dbReference type="EMBL" id="SFR36492.1"/>
    </source>
</evidence>
<dbReference type="EC" id="3.4.-.-" evidence="8"/>
<evidence type="ECO:0000256" key="1">
    <source>
        <dbReference type="ARBA" id="ARBA00008136"/>
    </source>
</evidence>
<dbReference type="Pfam" id="PF02586">
    <property type="entry name" value="SRAP"/>
    <property type="match status" value="1"/>
</dbReference>
<protein>
    <recommendedName>
        <fullName evidence="8">Abasic site processing protein</fullName>
        <ecNumber evidence="8">3.4.-.-</ecNumber>
    </recommendedName>
</protein>
<evidence type="ECO:0000256" key="6">
    <source>
        <dbReference type="ARBA" id="ARBA00023125"/>
    </source>
</evidence>
<dbReference type="PANTHER" id="PTHR13604">
    <property type="entry name" value="DC12-RELATED"/>
    <property type="match status" value="1"/>
</dbReference>
<evidence type="ECO:0000256" key="5">
    <source>
        <dbReference type="ARBA" id="ARBA00023124"/>
    </source>
</evidence>
<dbReference type="GO" id="GO:0016829">
    <property type="term" value="F:lyase activity"/>
    <property type="evidence" value="ECO:0007669"/>
    <property type="project" value="UniProtKB-KW"/>
</dbReference>
<dbReference type="Proteomes" id="UP000199478">
    <property type="component" value="Unassembled WGS sequence"/>
</dbReference>
<gene>
    <name evidence="9" type="ORF">SAMN04488005_0980</name>
</gene>
<keyword evidence="10" id="KW-1185">Reference proteome</keyword>
<keyword evidence="5" id="KW-0190">Covalent protein-DNA linkage</keyword>